<dbReference type="Proteomes" id="UP000064183">
    <property type="component" value="Plasmid SGLP1"/>
</dbReference>
<comment type="similarity">
    <text evidence="1">Belongs to the ParB family.</text>
</comment>
<evidence type="ECO:0000256" key="3">
    <source>
        <dbReference type="SAM" id="MobiDB-lite"/>
    </source>
</evidence>
<name>A0A0U2TBI5_STRGL</name>
<dbReference type="GO" id="GO:0045881">
    <property type="term" value="P:positive regulation of sporulation resulting in formation of a cellular spore"/>
    <property type="evidence" value="ECO:0007669"/>
    <property type="project" value="TreeGrafter"/>
</dbReference>
<geneLocation type="plasmid" evidence="5 6">
    <name>SGLP1</name>
</geneLocation>
<dbReference type="Pfam" id="PF17762">
    <property type="entry name" value="HTH_ParB"/>
    <property type="match status" value="1"/>
</dbReference>
<evidence type="ECO:0000313" key="6">
    <source>
        <dbReference type="Proteomes" id="UP000064183"/>
    </source>
</evidence>
<keyword evidence="2" id="KW-0159">Chromosome partition</keyword>
<reference evidence="5 6" key="1">
    <citation type="journal article" date="2012" name="J. Bacteriol.">
        <title>Draft genome sequence of Streptomyces globisporus C-1027, which produces an antitumor antibiotic consisting of a nine-membered enediyne with a chromoprotein.</title>
        <authorList>
            <person name="Wang L."/>
            <person name="Wang S."/>
            <person name="He Q."/>
            <person name="Yu T."/>
            <person name="Li Q."/>
            <person name="Hong B."/>
        </authorList>
    </citation>
    <scope>NUCLEOTIDE SEQUENCE [LARGE SCALE GENOMIC DNA]</scope>
    <source>
        <strain evidence="5 6">C-1027</strain>
        <plasmid evidence="5 6">SGLP1</plasmid>
    </source>
</reference>
<dbReference type="GO" id="GO:0007059">
    <property type="term" value="P:chromosome segregation"/>
    <property type="evidence" value="ECO:0007669"/>
    <property type="project" value="UniProtKB-KW"/>
</dbReference>
<dbReference type="GO" id="GO:0005694">
    <property type="term" value="C:chromosome"/>
    <property type="evidence" value="ECO:0007669"/>
    <property type="project" value="TreeGrafter"/>
</dbReference>
<evidence type="ECO:0000256" key="1">
    <source>
        <dbReference type="ARBA" id="ARBA00006295"/>
    </source>
</evidence>
<dbReference type="GO" id="GO:0003677">
    <property type="term" value="F:DNA binding"/>
    <property type="evidence" value="ECO:0007669"/>
    <property type="project" value="InterPro"/>
</dbReference>
<feature type="domain" description="ParB-like N-terminal" evidence="4">
    <location>
        <begin position="42"/>
        <end position="148"/>
    </location>
</feature>
<dbReference type="SUPFAM" id="SSF110849">
    <property type="entry name" value="ParB/Sulfiredoxin"/>
    <property type="match status" value="1"/>
</dbReference>
<gene>
    <name evidence="5" type="ORF">WQO_34105</name>
</gene>
<dbReference type="RefSeq" id="WP_010064698.1">
    <property type="nucleotide sequence ID" value="NZ_CP013739.1"/>
</dbReference>
<organism evidence="5 6">
    <name type="scientific">Streptomyces globisporus C-1027</name>
    <dbReference type="NCBI Taxonomy" id="1172567"/>
    <lineage>
        <taxon>Bacteria</taxon>
        <taxon>Bacillati</taxon>
        <taxon>Actinomycetota</taxon>
        <taxon>Actinomycetes</taxon>
        <taxon>Kitasatosporales</taxon>
        <taxon>Streptomycetaceae</taxon>
        <taxon>Streptomyces</taxon>
    </lineage>
</organism>
<dbReference type="AlphaFoldDB" id="A0A0U2TBI5"/>
<dbReference type="EMBL" id="CP013739">
    <property type="protein sequence ID" value="ALU98480.1"/>
    <property type="molecule type" value="Genomic_DNA"/>
</dbReference>
<evidence type="ECO:0000313" key="5">
    <source>
        <dbReference type="EMBL" id="ALU98480.1"/>
    </source>
</evidence>
<proteinExistence type="inferred from homology"/>
<dbReference type="Gene3D" id="1.10.10.2830">
    <property type="match status" value="1"/>
</dbReference>
<dbReference type="KEGG" id="sgb:WQO_34105"/>
<dbReference type="Pfam" id="PF02195">
    <property type="entry name" value="ParB_N"/>
    <property type="match status" value="1"/>
</dbReference>
<dbReference type="InterPro" id="IPR050336">
    <property type="entry name" value="Chromosome_partition/occlusion"/>
</dbReference>
<dbReference type="InterPro" id="IPR036086">
    <property type="entry name" value="ParB/Sulfiredoxin_sf"/>
</dbReference>
<feature type="region of interest" description="Disordered" evidence="3">
    <location>
        <begin position="274"/>
        <end position="307"/>
    </location>
</feature>
<feature type="compositionally biased region" description="Low complexity" evidence="3">
    <location>
        <begin position="280"/>
        <end position="293"/>
    </location>
</feature>
<keyword evidence="5" id="KW-0614">Plasmid</keyword>
<dbReference type="InterPro" id="IPR041468">
    <property type="entry name" value="HTH_ParB/Spo0J"/>
</dbReference>
<dbReference type="NCBIfam" id="TIGR00180">
    <property type="entry name" value="parB_part"/>
    <property type="match status" value="1"/>
</dbReference>
<feature type="region of interest" description="Disordered" evidence="3">
    <location>
        <begin position="215"/>
        <end position="257"/>
    </location>
</feature>
<accession>A0A0U2TBI5</accession>
<dbReference type="InterPro" id="IPR003115">
    <property type="entry name" value="ParB_N"/>
</dbReference>
<evidence type="ECO:0000259" key="4">
    <source>
        <dbReference type="SMART" id="SM00470"/>
    </source>
</evidence>
<dbReference type="Gene3D" id="3.90.1530.30">
    <property type="match status" value="1"/>
</dbReference>
<dbReference type="SUPFAM" id="SSF109709">
    <property type="entry name" value="KorB DNA-binding domain-like"/>
    <property type="match status" value="1"/>
</dbReference>
<dbReference type="PANTHER" id="PTHR33375:SF1">
    <property type="entry name" value="CHROMOSOME-PARTITIONING PROTEIN PARB-RELATED"/>
    <property type="match status" value="1"/>
</dbReference>
<dbReference type="GeneID" id="27787481"/>
<evidence type="ECO:0000256" key="2">
    <source>
        <dbReference type="ARBA" id="ARBA00022829"/>
    </source>
</evidence>
<sequence length="372" mass="39689">MSKADTLRASASFGQARGGISARRAAIEAAAAAPTDGAPPPLKLPVDAISLNPANPREELGDLTDLGASLRDHGQKTAISIMSRFAYLEGNPDRKDDLEEGTKYVVIDGNTRLAAAREAGLTEIKVMLDDELGSNPDEILESAFVANVHRQDLDPLDEARVLQQLLVIHKTQEALAARLHRSQGWVSQRLALLSLTPELKEKLQSGEEPAALLRRVGKKKPEEQEAHLRQLKAKEQKHPGRKATAKPPAIPAPAPPAQDYYAVMKPVSGGDDAVSAGNVASAPSDADADAGAVDSEETPPSAESRQQGEALMDAAFAKLNAEQRSAFILRYFQRSAGVEAVTTDMRGDLPADARNSLADILQQIATGLRAET</sequence>
<feature type="compositionally biased region" description="Basic and acidic residues" evidence="3">
    <location>
        <begin position="219"/>
        <end position="238"/>
    </location>
</feature>
<dbReference type="PANTHER" id="PTHR33375">
    <property type="entry name" value="CHROMOSOME-PARTITIONING PROTEIN PARB-RELATED"/>
    <property type="match status" value="1"/>
</dbReference>
<protein>
    <submittedName>
        <fullName evidence="5">Chromosome partitioning protein ParB</fullName>
    </submittedName>
</protein>
<dbReference type="InterPro" id="IPR004437">
    <property type="entry name" value="ParB/RepB/Spo0J"/>
</dbReference>
<dbReference type="SMART" id="SM00470">
    <property type="entry name" value="ParB"/>
    <property type="match status" value="1"/>
</dbReference>